<evidence type="ECO:0000256" key="1">
    <source>
        <dbReference type="SAM" id="Phobius"/>
    </source>
</evidence>
<feature type="transmembrane region" description="Helical" evidence="1">
    <location>
        <begin position="77"/>
        <end position="98"/>
    </location>
</feature>
<feature type="transmembrane region" description="Helical" evidence="1">
    <location>
        <begin position="105"/>
        <end position="122"/>
    </location>
</feature>
<feature type="transmembrane region" description="Helical" evidence="1">
    <location>
        <begin position="12"/>
        <end position="34"/>
    </location>
</feature>
<comment type="caution">
    <text evidence="2">The sequence shown here is derived from an EMBL/GenBank/DDBJ whole genome shotgun (WGS) entry which is preliminary data.</text>
</comment>
<sequence length="133" mass="14511">MKRPEPRELVILSVRRALGVSIVLFAFYLSLHVLGRYRFLTPSDIVTILGLVFAGTWLGIGFSVLSPLPEERGLPRVVRTALLVIPALGIGVAIQIVLKGARSDMAIYAIFALAAWLGSTFIKEDGDQDGYLD</sequence>
<keyword evidence="1" id="KW-0812">Transmembrane</keyword>
<keyword evidence="1" id="KW-1133">Transmembrane helix</keyword>
<evidence type="ECO:0000313" key="2">
    <source>
        <dbReference type="EMBL" id="MFC7190743.1"/>
    </source>
</evidence>
<dbReference type="AlphaFoldDB" id="A0ABD5YN06"/>
<keyword evidence="1" id="KW-0472">Membrane</keyword>
<reference evidence="2 3" key="1">
    <citation type="journal article" date="2019" name="Int. J. Syst. Evol. Microbiol.">
        <title>The Global Catalogue of Microorganisms (GCM) 10K type strain sequencing project: providing services to taxonomists for standard genome sequencing and annotation.</title>
        <authorList>
            <consortium name="The Broad Institute Genomics Platform"/>
            <consortium name="The Broad Institute Genome Sequencing Center for Infectious Disease"/>
            <person name="Wu L."/>
            <person name="Ma J."/>
        </authorList>
    </citation>
    <scope>NUCLEOTIDE SEQUENCE [LARGE SCALE GENOMIC DNA]</scope>
    <source>
        <strain evidence="2 3">RDMS1</strain>
    </source>
</reference>
<protein>
    <submittedName>
        <fullName evidence="2">Uncharacterized protein</fullName>
    </submittedName>
</protein>
<feature type="transmembrane region" description="Helical" evidence="1">
    <location>
        <begin position="46"/>
        <end position="65"/>
    </location>
</feature>
<keyword evidence="3" id="KW-1185">Reference proteome</keyword>
<name>A0ABD5YN06_9EURY</name>
<dbReference type="GeneID" id="76200391"/>
<proteinExistence type="predicted"/>
<evidence type="ECO:0000313" key="3">
    <source>
        <dbReference type="Proteomes" id="UP001596417"/>
    </source>
</evidence>
<dbReference type="RefSeq" id="WP_264555956.1">
    <property type="nucleotide sequence ID" value="NZ_CP109979.1"/>
</dbReference>
<dbReference type="EMBL" id="JBHTAX010000001">
    <property type="protein sequence ID" value="MFC7190743.1"/>
    <property type="molecule type" value="Genomic_DNA"/>
</dbReference>
<accession>A0ABD5YN06</accession>
<gene>
    <name evidence="2" type="ORF">ACFQL7_13465</name>
</gene>
<organism evidence="2 3">
    <name type="scientific">Halocatena marina</name>
    <dbReference type="NCBI Taxonomy" id="2934937"/>
    <lineage>
        <taxon>Archaea</taxon>
        <taxon>Methanobacteriati</taxon>
        <taxon>Methanobacteriota</taxon>
        <taxon>Stenosarchaea group</taxon>
        <taxon>Halobacteria</taxon>
        <taxon>Halobacteriales</taxon>
        <taxon>Natronomonadaceae</taxon>
        <taxon>Halocatena</taxon>
    </lineage>
</organism>
<dbReference type="Proteomes" id="UP001596417">
    <property type="component" value="Unassembled WGS sequence"/>
</dbReference>